<dbReference type="HOGENOM" id="CLU_029473_1_0_1"/>
<feature type="compositionally biased region" description="Low complexity" evidence="1">
    <location>
        <begin position="352"/>
        <end position="361"/>
    </location>
</feature>
<sequence length="494" mass="55141">MDRISPEILSIIVGYLYSPPPEATTRMPWDDPPPPPTFVPYACISRQWQLAVEAHTFSTINLSSDELDQFSEIFSNVRRRGYLKSIEYDVLLSTYSEGWEESRGPSRLRLKAYSPMDMGSRSYEADPGLEDERTEGHFLEFPDDSKSLPVVPRITSFELEGSGCRHLHLDAVGKILAAIPQVERLDLRLYEPKMKREAMRRDHRNALAQTFTRLSPLPSLRTLHLHYESREPLNHSFNPGDLRSPNQTVDGLSIALHTLSSSPGSVLKELYLSGPFILSPHPFWPPHDEESTNEKLSPSTLQRVTIESSVITPEGTWYYTGDPASVPINTDELRGADDPDSDSDSESDSDSDSNSNASTDSLVPDSFNARREALLNGDIPSHNWRTQLDAPHVDSLISAIARGVQNMPDLKGLSLKMGLQLQGFSALIVEVLDAGEELRDPPVSGEVDGMGKRRFKVWVGSETSWEMDENVKGEMRRSLGEDGVVTVETWPADP</sequence>
<dbReference type="Proteomes" id="UP000019373">
    <property type="component" value="Unassembled WGS sequence"/>
</dbReference>
<reference evidence="3" key="1">
    <citation type="journal article" date="2014" name="BMC Genomics">
        <title>Genome characteristics reveal the impact of lichenization on lichen-forming fungus Endocarpon pusillum Hedwig (Verrucariales, Ascomycota).</title>
        <authorList>
            <person name="Wang Y.-Y."/>
            <person name="Liu B."/>
            <person name="Zhang X.-Y."/>
            <person name="Zhou Q.-M."/>
            <person name="Zhang T."/>
            <person name="Li H."/>
            <person name="Yu Y.-F."/>
            <person name="Zhang X.-L."/>
            <person name="Hao X.-Y."/>
            <person name="Wang M."/>
            <person name="Wang L."/>
            <person name="Wei J.-C."/>
        </authorList>
    </citation>
    <scope>NUCLEOTIDE SEQUENCE [LARGE SCALE GENOMIC DNA]</scope>
    <source>
        <strain evidence="3">Z07020 / HMAS-L-300199</strain>
    </source>
</reference>
<evidence type="ECO:0000256" key="1">
    <source>
        <dbReference type="SAM" id="MobiDB-lite"/>
    </source>
</evidence>
<evidence type="ECO:0008006" key="4">
    <source>
        <dbReference type="Google" id="ProtNLM"/>
    </source>
</evidence>
<keyword evidence="3" id="KW-1185">Reference proteome</keyword>
<dbReference type="RefSeq" id="XP_007801872.1">
    <property type="nucleotide sequence ID" value="XM_007803681.1"/>
</dbReference>
<dbReference type="AlphaFoldDB" id="U1GKT5"/>
<proteinExistence type="predicted"/>
<dbReference type="OMA" id="ITYDGRW"/>
<evidence type="ECO:0000313" key="3">
    <source>
        <dbReference type="Proteomes" id="UP000019373"/>
    </source>
</evidence>
<dbReference type="EMBL" id="KE721096">
    <property type="protein sequence ID" value="ERF72496.1"/>
    <property type="molecule type" value="Genomic_DNA"/>
</dbReference>
<feature type="region of interest" description="Disordered" evidence="1">
    <location>
        <begin position="321"/>
        <end position="365"/>
    </location>
</feature>
<dbReference type="eggNOG" id="ENOG502ST92">
    <property type="taxonomic scope" value="Eukaryota"/>
</dbReference>
<evidence type="ECO:0000313" key="2">
    <source>
        <dbReference type="EMBL" id="ERF72496.1"/>
    </source>
</evidence>
<feature type="compositionally biased region" description="Acidic residues" evidence="1">
    <location>
        <begin position="338"/>
        <end position="351"/>
    </location>
</feature>
<accession>U1GKT5</accession>
<organism evidence="2 3">
    <name type="scientific">Endocarpon pusillum (strain Z07020 / HMAS-L-300199)</name>
    <name type="common">Lichen-forming fungus</name>
    <dbReference type="NCBI Taxonomy" id="1263415"/>
    <lineage>
        <taxon>Eukaryota</taxon>
        <taxon>Fungi</taxon>
        <taxon>Dikarya</taxon>
        <taxon>Ascomycota</taxon>
        <taxon>Pezizomycotina</taxon>
        <taxon>Eurotiomycetes</taxon>
        <taxon>Chaetothyriomycetidae</taxon>
        <taxon>Verrucariales</taxon>
        <taxon>Verrucariaceae</taxon>
        <taxon>Endocarpon</taxon>
    </lineage>
</organism>
<dbReference type="OrthoDB" id="5333491at2759"/>
<name>U1GKT5_ENDPU</name>
<protein>
    <recommendedName>
        <fullName evidence="4">F-box domain-containing protein</fullName>
    </recommendedName>
</protein>
<dbReference type="GeneID" id="19242585"/>
<gene>
    <name evidence="2" type="ORF">EPUS_07705</name>
</gene>